<dbReference type="OrthoDB" id="2958217at2759"/>
<gene>
    <name evidence="2" type="ORF">K491DRAFT_613476</name>
</gene>
<keyword evidence="3" id="KW-1185">Reference proteome</keyword>
<protein>
    <submittedName>
        <fullName evidence="2">HET-domain-containing protein</fullName>
    </submittedName>
</protein>
<organism evidence="2 3">
    <name type="scientific">Lophiostoma macrostomum CBS 122681</name>
    <dbReference type="NCBI Taxonomy" id="1314788"/>
    <lineage>
        <taxon>Eukaryota</taxon>
        <taxon>Fungi</taxon>
        <taxon>Dikarya</taxon>
        <taxon>Ascomycota</taxon>
        <taxon>Pezizomycotina</taxon>
        <taxon>Dothideomycetes</taxon>
        <taxon>Pleosporomycetidae</taxon>
        <taxon>Pleosporales</taxon>
        <taxon>Lophiostomataceae</taxon>
        <taxon>Lophiostoma</taxon>
    </lineage>
</organism>
<feature type="domain" description="Heterokaryon incompatibility" evidence="1">
    <location>
        <begin position="77"/>
        <end position="232"/>
    </location>
</feature>
<dbReference type="AlphaFoldDB" id="A0A6A6SPI1"/>
<dbReference type="PANTHER" id="PTHR33112">
    <property type="entry name" value="DOMAIN PROTEIN, PUTATIVE-RELATED"/>
    <property type="match status" value="1"/>
</dbReference>
<dbReference type="InterPro" id="IPR010730">
    <property type="entry name" value="HET"/>
</dbReference>
<dbReference type="EMBL" id="MU004559">
    <property type="protein sequence ID" value="KAF2648074.1"/>
    <property type="molecule type" value="Genomic_DNA"/>
</dbReference>
<sequence>MNNTPNLTFELESSTNGPNTRKLVKKWVDGCSEHHQHCGNTREPGFFPTRLIAIQGNNQHKTFRLIKGTTCTPGSLYCTLSHCWGSHKPVENKLRLLQTTADQLAQEQSIDVLPRTFRDAIEVALRFGANLLWIDSLCIYQDSADDWRAEAATMQQVYKNSHLSISALGAEDDDAGLFFDRDPAQVGLTVVLLKSSQDDSPRPYRFELEKGWAWRLSWSPEPIISRGWVVQERLLPARVLHFGSKQVFWECREQNACEVHPETVYCSQRDDESDEARRLRAIERSNWKPHLWKQLLDAPDRRSVEDPYLQLFVDWNAILHTYSEAKLTVPTDKLVALSGLAKDMKQALDVIRPGNHRYLAGLWEEQLREGLCWSVNDRETRPSGYRAPSWSFAAIDGRTTFPMIPPAEQHQMWMVDECSASTELLGTDDTAEVSGGELTLRGRIGCVYLGDVIPTGISAHPTSRIVHHWCHPVSQQQIEPEPGKLSNGRSLGPARVMFDAFAEMPDEAFCVPIQARSYATKASEESTYALSALVLLRVGSSDARVYRRVGFLSQMFASGAEVERFFGAFPREKLVVI</sequence>
<evidence type="ECO:0000313" key="3">
    <source>
        <dbReference type="Proteomes" id="UP000799324"/>
    </source>
</evidence>
<dbReference type="Pfam" id="PF06985">
    <property type="entry name" value="HET"/>
    <property type="match status" value="1"/>
</dbReference>
<reference evidence="2" key="1">
    <citation type="journal article" date="2020" name="Stud. Mycol.">
        <title>101 Dothideomycetes genomes: a test case for predicting lifestyles and emergence of pathogens.</title>
        <authorList>
            <person name="Haridas S."/>
            <person name="Albert R."/>
            <person name="Binder M."/>
            <person name="Bloem J."/>
            <person name="Labutti K."/>
            <person name="Salamov A."/>
            <person name="Andreopoulos B."/>
            <person name="Baker S."/>
            <person name="Barry K."/>
            <person name="Bills G."/>
            <person name="Bluhm B."/>
            <person name="Cannon C."/>
            <person name="Castanera R."/>
            <person name="Culley D."/>
            <person name="Daum C."/>
            <person name="Ezra D."/>
            <person name="Gonzalez J."/>
            <person name="Henrissat B."/>
            <person name="Kuo A."/>
            <person name="Liang C."/>
            <person name="Lipzen A."/>
            <person name="Lutzoni F."/>
            <person name="Magnuson J."/>
            <person name="Mondo S."/>
            <person name="Nolan M."/>
            <person name="Ohm R."/>
            <person name="Pangilinan J."/>
            <person name="Park H.-J."/>
            <person name="Ramirez L."/>
            <person name="Alfaro M."/>
            <person name="Sun H."/>
            <person name="Tritt A."/>
            <person name="Yoshinaga Y."/>
            <person name="Zwiers L.-H."/>
            <person name="Turgeon B."/>
            <person name="Goodwin S."/>
            <person name="Spatafora J."/>
            <person name="Crous P."/>
            <person name="Grigoriev I."/>
        </authorList>
    </citation>
    <scope>NUCLEOTIDE SEQUENCE</scope>
    <source>
        <strain evidence="2">CBS 122681</strain>
    </source>
</reference>
<dbReference type="PANTHER" id="PTHR33112:SF10">
    <property type="entry name" value="TOL"/>
    <property type="match status" value="1"/>
</dbReference>
<evidence type="ECO:0000313" key="2">
    <source>
        <dbReference type="EMBL" id="KAF2648074.1"/>
    </source>
</evidence>
<evidence type="ECO:0000259" key="1">
    <source>
        <dbReference type="Pfam" id="PF06985"/>
    </source>
</evidence>
<accession>A0A6A6SPI1</accession>
<name>A0A6A6SPI1_9PLEO</name>
<proteinExistence type="predicted"/>
<dbReference type="Proteomes" id="UP000799324">
    <property type="component" value="Unassembled WGS sequence"/>
</dbReference>